<evidence type="ECO:0000313" key="2">
    <source>
        <dbReference type="Proteomes" id="UP001066276"/>
    </source>
</evidence>
<accession>A0AAV7TJ58</accession>
<gene>
    <name evidence="1" type="ORF">NDU88_001900</name>
</gene>
<organism evidence="1 2">
    <name type="scientific">Pleurodeles waltl</name>
    <name type="common">Iberian ribbed newt</name>
    <dbReference type="NCBI Taxonomy" id="8319"/>
    <lineage>
        <taxon>Eukaryota</taxon>
        <taxon>Metazoa</taxon>
        <taxon>Chordata</taxon>
        <taxon>Craniata</taxon>
        <taxon>Vertebrata</taxon>
        <taxon>Euteleostomi</taxon>
        <taxon>Amphibia</taxon>
        <taxon>Batrachia</taxon>
        <taxon>Caudata</taxon>
        <taxon>Salamandroidea</taxon>
        <taxon>Salamandridae</taxon>
        <taxon>Pleurodelinae</taxon>
        <taxon>Pleurodeles</taxon>
    </lineage>
</organism>
<dbReference type="Proteomes" id="UP001066276">
    <property type="component" value="Chromosome 3_2"/>
</dbReference>
<evidence type="ECO:0000313" key="1">
    <source>
        <dbReference type="EMBL" id="KAJ1176629.1"/>
    </source>
</evidence>
<sequence>MSREPNTSILLQTLLIPGGERKAITNIYKALHMEARCALTLLRTYWEEALRMELTDAQWEQALMVPKIISVNARYYKYIQFNYLHNTYIASARLAQIYPSAADRCPRCHSGNANFLHMVWACPPVVEYWEMITETLNKITKGNTWRDMAHFLLGVTRRTPKNKSINKILDLALILAKRYLAMCWKSALPPRCQDGLSI</sequence>
<reference evidence="1" key="1">
    <citation type="journal article" date="2022" name="bioRxiv">
        <title>Sequencing and chromosome-scale assembly of the giantPleurodeles waltlgenome.</title>
        <authorList>
            <person name="Brown T."/>
            <person name="Elewa A."/>
            <person name="Iarovenko S."/>
            <person name="Subramanian E."/>
            <person name="Araus A.J."/>
            <person name="Petzold A."/>
            <person name="Susuki M."/>
            <person name="Suzuki K.-i.T."/>
            <person name="Hayashi T."/>
            <person name="Toyoda A."/>
            <person name="Oliveira C."/>
            <person name="Osipova E."/>
            <person name="Leigh N.D."/>
            <person name="Simon A."/>
            <person name="Yun M.H."/>
        </authorList>
    </citation>
    <scope>NUCLEOTIDE SEQUENCE</scope>
    <source>
        <strain evidence="1">20211129_DDA</strain>
        <tissue evidence="1">Liver</tissue>
    </source>
</reference>
<evidence type="ECO:0008006" key="3">
    <source>
        <dbReference type="Google" id="ProtNLM"/>
    </source>
</evidence>
<dbReference type="AlphaFoldDB" id="A0AAV7TJ58"/>
<comment type="caution">
    <text evidence="1">The sequence shown here is derived from an EMBL/GenBank/DDBJ whole genome shotgun (WGS) entry which is preliminary data.</text>
</comment>
<proteinExistence type="predicted"/>
<name>A0AAV7TJ58_PLEWA</name>
<dbReference type="EMBL" id="JANPWB010000006">
    <property type="protein sequence ID" value="KAJ1176629.1"/>
    <property type="molecule type" value="Genomic_DNA"/>
</dbReference>
<protein>
    <recommendedName>
        <fullName evidence="3">Reverse transcriptase zinc-binding domain-containing protein</fullName>
    </recommendedName>
</protein>
<keyword evidence="2" id="KW-1185">Reference proteome</keyword>